<dbReference type="SUPFAM" id="SSF54211">
    <property type="entry name" value="Ribosomal protein S5 domain 2-like"/>
    <property type="match status" value="1"/>
</dbReference>
<keyword evidence="7" id="KW-0238">DNA-binding</keyword>
<evidence type="ECO:0000256" key="6">
    <source>
        <dbReference type="ARBA" id="ARBA00023029"/>
    </source>
</evidence>
<evidence type="ECO:0000313" key="11">
    <source>
        <dbReference type="Proteomes" id="UP001260959"/>
    </source>
</evidence>
<dbReference type="PANTHER" id="PTHR45866">
    <property type="entry name" value="DNA GYRASE/TOPOISOMERASE SUBUNIT B"/>
    <property type="match status" value="1"/>
</dbReference>
<organism evidence="10 11">
    <name type="scientific">Chryseobacterium metallicongregator</name>
    <dbReference type="NCBI Taxonomy" id="3073042"/>
    <lineage>
        <taxon>Bacteria</taxon>
        <taxon>Pseudomonadati</taxon>
        <taxon>Bacteroidota</taxon>
        <taxon>Flavobacteriia</taxon>
        <taxon>Flavobacteriales</taxon>
        <taxon>Weeksellaceae</taxon>
        <taxon>Chryseobacterium group</taxon>
        <taxon>Chryseobacterium</taxon>
    </lineage>
</organism>
<dbReference type="InterPro" id="IPR036890">
    <property type="entry name" value="HATPase_C_sf"/>
</dbReference>
<accession>A0ABU1E2A4</accession>
<dbReference type="Gene3D" id="3.30.565.10">
    <property type="entry name" value="Histidine kinase-like ATPase, C-terminal domain"/>
    <property type="match status" value="1"/>
</dbReference>
<dbReference type="Pfam" id="PF00204">
    <property type="entry name" value="DNA_gyraseB"/>
    <property type="match status" value="1"/>
</dbReference>
<keyword evidence="4" id="KW-0547">Nucleotide-binding</keyword>
<dbReference type="InterPro" id="IPR020568">
    <property type="entry name" value="Ribosomal_Su5_D2-typ_SF"/>
</dbReference>
<name>A0ABU1E2A4_9FLAO</name>
<dbReference type="RefSeq" id="WP_309521848.1">
    <property type="nucleotide sequence ID" value="NZ_JAVIXS010000004.1"/>
</dbReference>
<dbReference type="InterPro" id="IPR013506">
    <property type="entry name" value="Topo_IIA_bsu_dom2"/>
</dbReference>
<dbReference type="PANTHER" id="PTHR45866:SF1">
    <property type="entry name" value="DNA GYRASE SUBUNIT B, MITOCHONDRIAL"/>
    <property type="match status" value="1"/>
</dbReference>
<evidence type="ECO:0000256" key="1">
    <source>
        <dbReference type="ARBA" id="ARBA00000185"/>
    </source>
</evidence>
<gene>
    <name evidence="10" type="ORF">REB14_06965</name>
</gene>
<evidence type="ECO:0000256" key="5">
    <source>
        <dbReference type="ARBA" id="ARBA00022840"/>
    </source>
</evidence>
<comment type="caution">
    <text evidence="10">The sequence shown here is derived from an EMBL/GenBank/DDBJ whole genome shotgun (WGS) entry which is preliminary data.</text>
</comment>
<keyword evidence="6" id="KW-0799">Topoisomerase</keyword>
<evidence type="ECO:0000256" key="4">
    <source>
        <dbReference type="ARBA" id="ARBA00022741"/>
    </source>
</evidence>
<comment type="similarity">
    <text evidence="2">Belongs to the type II topoisomerase GyrB family.</text>
</comment>
<reference evidence="10 11" key="1">
    <citation type="submission" date="2023-08" db="EMBL/GenBank/DDBJ databases">
        <authorList>
            <person name="Maltman C."/>
        </authorList>
    </citation>
    <scope>NUCLEOTIDE SEQUENCE [LARGE SCALE GENOMIC DNA]</scope>
    <source>
        <strain evidence="10 11">ES2</strain>
    </source>
</reference>
<comment type="catalytic activity">
    <reaction evidence="1">
        <text>ATP-dependent breakage, passage and rejoining of double-stranded DNA.</text>
        <dbReference type="EC" id="5.6.2.2"/>
    </reaction>
</comment>
<dbReference type="Gene3D" id="3.30.230.10">
    <property type="match status" value="1"/>
</dbReference>
<evidence type="ECO:0000256" key="8">
    <source>
        <dbReference type="ARBA" id="ARBA00023235"/>
    </source>
</evidence>
<keyword evidence="5" id="KW-0067">ATP-binding</keyword>
<dbReference type="Proteomes" id="UP001260959">
    <property type="component" value="Unassembled WGS sequence"/>
</dbReference>
<proteinExistence type="inferred from homology"/>
<evidence type="ECO:0000313" key="10">
    <source>
        <dbReference type="EMBL" id="MDR4951921.1"/>
    </source>
</evidence>
<dbReference type="InterPro" id="IPR014721">
    <property type="entry name" value="Ribsml_uS5_D2-typ_fold_subgr"/>
</dbReference>
<evidence type="ECO:0000259" key="9">
    <source>
        <dbReference type="Pfam" id="PF00204"/>
    </source>
</evidence>
<sequence length="344" mass="40564">MIEEYNVLEHIRMRPAMYIGFLNHLGYNELISYFIEDFIKAEIYDITFILEKDNRLVMRWVSPGKTLFNTEIIKSIDQYRQGQFYLSLAGIIALTESSTIEVNSLRVLQSEKGNFEILDNIHHINNDETCRWTIDFIPDKYIFNGLILSYRVLNNLFRRFSFLDSNMKIRSIDESGDEQQINIFHYPNGLAEIIDDEVQKRLPYDSYFFTLNFQKKTQYSYSVAFAFGDHQVFTPKIKMYANYKETILGGSLLDGILQGFSMFLKEEAVKRNIKLNIRATKLKKYLLLYGSIQGELTFLGSTRWKLGTPKVQKEMKNFMYEELKLYFANNEDKTIHILQILQDE</sequence>
<evidence type="ECO:0000256" key="3">
    <source>
        <dbReference type="ARBA" id="ARBA00012895"/>
    </source>
</evidence>
<feature type="domain" description="DNA topoisomerase type IIA subunit B" evidence="9">
    <location>
        <begin position="190"/>
        <end position="340"/>
    </location>
</feature>
<dbReference type="EMBL" id="JAVIXS010000004">
    <property type="protein sequence ID" value="MDR4951921.1"/>
    <property type="molecule type" value="Genomic_DNA"/>
</dbReference>
<dbReference type="EC" id="5.6.2.2" evidence="3"/>
<evidence type="ECO:0000256" key="2">
    <source>
        <dbReference type="ARBA" id="ARBA00010708"/>
    </source>
</evidence>
<keyword evidence="11" id="KW-1185">Reference proteome</keyword>
<evidence type="ECO:0000256" key="7">
    <source>
        <dbReference type="ARBA" id="ARBA00023125"/>
    </source>
</evidence>
<protein>
    <recommendedName>
        <fullName evidence="3">DNA topoisomerase (ATP-hydrolyzing)</fullName>
        <ecNumber evidence="3">5.6.2.2</ecNumber>
    </recommendedName>
</protein>
<keyword evidence="8" id="KW-0413">Isomerase</keyword>